<organism evidence="2 3">
    <name type="scientific">Crucibulum laeve</name>
    <dbReference type="NCBI Taxonomy" id="68775"/>
    <lineage>
        <taxon>Eukaryota</taxon>
        <taxon>Fungi</taxon>
        <taxon>Dikarya</taxon>
        <taxon>Basidiomycota</taxon>
        <taxon>Agaricomycotina</taxon>
        <taxon>Agaricomycetes</taxon>
        <taxon>Agaricomycetidae</taxon>
        <taxon>Agaricales</taxon>
        <taxon>Agaricineae</taxon>
        <taxon>Nidulariaceae</taxon>
        <taxon>Crucibulum</taxon>
    </lineage>
</organism>
<gene>
    <name evidence="2" type="ORF">BDQ12DRAFT_599738</name>
</gene>
<dbReference type="SUPFAM" id="SSF48452">
    <property type="entry name" value="TPR-like"/>
    <property type="match status" value="2"/>
</dbReference>
<dbReference type="EMBL" id="ML213594">
    <property type="protein sequence ID" value="TFK41488.1"/>
    <property type="molecule type" value="Genomic_DNA"/>
</dbReference>
<proteinExistence type="predicted"/>
<accession>A0A5C3MCB5</accession>
<evidence type="ECO:0000313" key="2">
    <source>
        <dbReference type="EMBL" id="TFK41488.1"/>
    </source>
</evidence>
<name>A0A5C3MCB5_9AGAR</name>
<evidence type="ECO:0000313" key="3">
    <source>
        <dbReference type="Proteomes" id="UP000308652"/>
    </source>
</evidence>
<dbReference type="Pfam" id="PF00931">
    <property type="entry name" value="NB-ARC"/>
    <property type="match status" value="1"/>
</dbReference>
<dbReference type="GO" id="GO:0016787">
    <property type="term" value="F:hydrolase activity"/>
    <property type="evidence" value="ECO:0007669"/>
    <property type="project" value="UniProtKB-KW"/>
</dbReference>
<keyword evidence="2" id="KW-0378">Hydrolase</keyword>
<dbReference type="PANTHER" id="PTHR46082:SF11">
    <property type="entry name" value="AAA+ ATPASE DOMAIN-CONTAINING PROTEIN-RELATED"/>
    <property type="match status" value="1"/>
</dbReference>
<dbReference type="AlphaFoldDB" id="A0A5C3MCB5"/>
<evidence type="ECO:0000259" key="1">
    <source>
        <dbReference type="Pfam" id="PF00931"/>
    </source>
</evidence>
<sequence length="739" mass="83791">MVLKPCSSALFTGQQVYLDRLKYYFGIQNENGIASRRCFLIYGLGGMGKTQIALKFAEEVSNQYAYIFWVDATNEDTISASLKGISSIPEAKNVALDQTTEAVLYWITSLSKEWLLIFDNVDWEPNVIERYLPSNNRGHILITSRNPNMRSLTGSKNCIELDGMNIEDGIALLLKRSNLEEGITEPIQEASERIVAALFCLPLAVDQAGAYITSGLCSIHDYLELYSEHRKELMDHPSFKGASKYEQTVYGTWELSYKKIESMAANELNPRNAQAAQTAILIHQIMAFFHHENIMEDIFSRAAEQYIALDLEGMSNKGLPLAVLHLNKKQLHITNGKWDKLKFRSGLQVLLSFSLIKKGSLNTVYHIHPMIHAWCKDRMAKHERKNSSFLAMSLLGYSVIQSNDISDYIFHHTLVTHIKINQSYLTDICKMNIYYDDIHISFAHVLYQNGHWSEAEKLQVEVMEKRQQLLSSAHPDTLISMAHLASTYRSQGRWTEAEKLQVEVMEKRQQLLGPAHPDTLLSLGHLASTYRSQGKWTDAEKLEVEVMEKRQQLLGPAHPHTLTSMGNMALTYRNQGKLTEAEKLEVEVMEKTLQLLGPAHPATLTSMGNLASTFRTQGKWTEAEKLEVEVMEKSQQLLGPAHPDTLTSMANLASTYWNQGQWTKLEVLLITVATKRREILGFDHPDTQKSLEALLDFKKKKMNINITKNGSENKITLSDYIPLFLEVFRGSSSALDLNK</sequence>
<protein>
    <submittedName>
        <fullName evidence="2">P-loop containing nucleoside triphosphate hydrolase protein</fullName>
    </submittedName>
</protein>
<dbReference type="Pfam" id="PF13424">
    <property type="entry name" value="TPR_12"/>
    <property type="match status" value="2"/>
</dbReference>
<reference evidence="2 3" key="1">
    <citation type="journal article" date="2019" name="Nat. Ecol. Evol.">
        <title>Megaphylogeny resolves global patterns of mushroom evolution.</title>
        <authorList>
            <person name="Varga T."/>
            <person name="Krizsan K."/>
            <person name="Foldi C."/>
            <person name="Dima B."/>
            <person name="Sanchez-Garcia M."/>
            <person name="Sanchez-Ramirez S."/>
            <person name="Szollosi G.J."/>
            <person name="Szarkandi J.G."/>
            <person name="Papp V."/>
            <person name="Albert L."/>
            <person name="Andreopoulos W."/>
            <person name="Angelini C."/>
            <person name="Antonin V."/>
            <person name="Barry K.W."/>
            <person name="Bougher N.L."/>
            <person name="Buchanan P."/>
            <person name="Buyck B."/>
            <person name="Bense V."/>
            <person name="Catcheside P."/>
            <person name="Chovatia M."/>
            <person name="Cooper J."/>
            <person name="Damon W."/>
            <person name="Desjardin D."/>
            <person name="Finy P."/>
            <person name="Geml J."/>
            <person name="Haridas S."/>
            <person name="Hughes K."/>
            <person name="Justo A."/>
            <person name="Karasinski D."/>
            <person name="Kautmanova I."/>
            <person name="Kiss B."/>
            <person name="Kocsube S."/>
            <person name="Kotiranta H."/>
            <person name="LaButti K.M."/>
            <person name="Lechner B.E."/>
            <person name="Liimatainen K."/>
            <person name="Lipzen A."/>
            <person name="Lukacs Z."/>
            <person name="Mihaltcheva S."/>
            <person name="Morgado L.N."/>
            <person name="Niskanen T."/>
            <person name="Noordeloos M.E."/>
            <person name="Ohm R.A."/>
            <person name="Ortiz-Santana B."/>
            <person name="Ovrebo C."/>
            <person name="Racz N."/>
            <person name="Riley R."/>
            <person name="Savchenko A."/>
            <person name="Shiryaev A."/>
            <person name="Soop K."/>
            <person name="Spirin V."/>
            <person name="Szebenyi C."/>
            <person name="Tomsovsky M."/>
            <person name="Tulloss R.E."/>
            <person name="Uehling J."/>
            <person name="Grigoriev I.V."/>
            <person name="Vagvolgyi C."/>
            <person name="Papp T."/>
            <person name="Martin F.M."/>
            <person name="Miettinen O."/>
            <person name="Hibbett D.S."/>
            <person name="Nagy L.G."/>
        </authorList>
    </citation>
    <scope>NUCLEOTIDE SEQUENCE [LARGE SCALE GENOMIC DNA]</scope>
    <source>
        <strain evidence="2 3">CBS 166.37</strain>
    </source>
</reference>
<dbReference type="OrthoDB" id="1658288at2759"/>
<feature type="domain" description="NB-ARC" evidence="1">
    <location>
        <begin position="39"/>
        <end position="175"/>
    </location>
</feature>
<dbReference type="SUPFAM" id="SSF52540">
    <property type="entry name" value="P-loop containing nucleoside triphosphate hydrolases"/>
    <property type="match status" value="1"/>
</dbReference>
<dbReference type="Gene3D" id="3.40.50.300">
    <property type="entry name" value="P-loop containing nucleotide triphosphate hydrolases"/>
    <property type="match status" value="1"/>
</dbReference>
<dbReference type="Proteomes" id="UP000308652">
    <property type="component" value="Unassembled WGS sequence"/>
</dbReference>
<dbReference type="InterPro" id="IPR053137">
    <property type="entry name" value="NLR-like"/>
</dbReference>
<dbReference type="PANTHER" id="PTHR46082">
    <property type="entry name" value="ATP/GTP-BINDING PROTEIN-RELATED"/>
    <property type="match status" value="1"/>
</dbReference>
<dbReference type="NCBIfam" id="NF040586">
    <property type="entry name" value="FxSxx_TPR"/>
    <property type="match status" value="1"/>
</dbReference>
<dbReference type="Pfam" id="PF13374">
    <property type="entry name" value="TPR_10"/>
    <property type="match status" value="2"/>
</dbReference>
<dbReference type="InterPro" id="IPR027417">
    <property type="entry name" value="P-loop_NTPase"/>
</dbReference>
<dbReference type="GO" id="GO:0043531">
    <property type="term" value="F:ADP binding"/>
    <property type="evidence" value="ECO:0007669"/>
    <property type="project" value="InterPro"/>
</dbReference>
<keyword evidence="3" id="KW-1185">Reference proteome</keyword>
<dbReference type="Gene3D" id="1.25.40.10">
    <property type="entry name" value="Tetratricopeptide repeat domain"/>
    <property type="match status" value="2"/>
</dbReference>
<dbReference type="InterPro" id="IPR002182">
    <property type="entry name" value="NB-ARC"/>
</dbReference>
<dbReference type="InterPro" id="IPR011990">
    <property type="entry name" value="TPR-like_helical_dom_sf"/>
</dbReference>
<dbReference type="STRING" id="68775.A0A5C3MCB5"/>